<dbReference type="Proteomes" id="UP000275846">
    <property type="component" value="Unassembled WGS sequence"/>
</dbReference>
<keyword evidence="3" id="KW-0698">rRNA processing</keyword>
<dbReference type="STRING" id="70667.A0A183TT65"/>
<reference evidence="9 10" key="2">
    <citation type="submission" date="2018-11" db="EMBL/GenBank/DDBJ databases">
        <authorList>
            <consortium name="Pathogen Informatics"/>
        </authorList>
    </citation>
    <scope>NUCLEOTIDE SEQUENCE [LARGE SCALE GENOMIC DNA]</scope>
    <source>
        <strain evidence="9 10">NST_G2</strain>
    </source>
</reference>
<name>A0A183TT65_SCHSO</name>
<keyword evidence="4" id="KW-0539">Nucleus</keyword>
<feature type="region of interest" description="Disordered" evidence="7">
    <location>
        <begin position="181"/>
        <end position="223"/>
    </location>
</feature>
<feature type="domain" description="UTP23 sensor motif region" evidence="8">
    <location>
        <begin position="184"/>
        <end position="203"/>
    </location>
</feature>
<comment type="similarity">
    <text evidence="6">Belongs to the UTP23/FCF1 family. UTP23 subfamily.</text>
</comment>
<dbReference type="WBParaSite" id="SSLN_0002039501-mRNA-1">
    <property type="protein sequence ID" value="SSLN_0002039501-mRNA-1"/>
    <property type="gene ID" value="SSLN_0002039501"/>
</dbReference>
<protein>
    <submittedName>
        <fullName evidence="11">rRNA-processing protein UTP23 homolog</fullName>
    </submittedName>
</protein>
<evidence type="ECO:0000256" key="5">
    <source>
        <dbReference type="ARBA" id="ARBA00037300"/>
    </source>
</evidence>
<evidence type="ECO:0000313" key="10">
    <source>
        <dbReference type="Proteomes" id="UP000275846"/>
    </source>
</evidence>
<organism evidence="11">
    <name type="scientific">Schistocephalus solidus</name>
    <name type="common">Tapeworm</name>
    <dbReference type="NCBI Taxonomy" id="70667"/>
    <lineage>
        <taxon>Eukaryota</taxon>
        <taxon>Metazoa</taxon>
        <taxon>Spiralia</taxon>
        <taxon>Lophotrochozoa</taxon>
        <taxon>Platyhelminthes</taxon>
        <taxon>Cestoda</taxon>
        <taxon>Eucestoda</taxon>
        <taxon>Diphyllobothriidea</taxon>
        <taxon>Diphyllobothriidae</taxon>
        <taxon>Schistocephalus</taxon>
    </lineage>
</organism>
<dbReference type="GO" id="GO:0006364">
    <property type="term" value="P:rRNA processing"/>
    <property type="evidence" value="ECO:0007669"/>
    <property type="project" value="UniProtKB-KW"/>
</dbReference>
<sequence length="248" mass="28150">MRLKRAKQCSKILTAYSQIFLDYTFVRQALINQVNIFESLCNMAGKGIRLVTSSCVISECKALGSLLFGSLKVLEGFKVLNCRHEYDPSRGAAWCIRKHSRTYGHPKKHEKCFLFALASNDEDLRLLARSSPGMPLFLIAQRCINIEPIPASTQALIEKMTIESLKLSEAEVSIFGLERDAPAKRKKKHKQAPNPLSCKKRKKETMPARQPVSPDTTVATKSWKRRRSLHKTWAMRQVLAKMYAELKA</sequence>
<evidence type="ECO:0000256" key="3">
    <source>
        <dbReference type="ARBA" id="ARBA00022552"/>
    </source>
</evidence>
<dbReference type="PANTHER" id="PTHR12416">
    <property type="entry name" value="RRNA-PROCESSING PROTEIN UTP23 HOMOLOG"/>
    <property type="match status" value="1"/>
</dbReference>
<keyword evidence="10" id="KW-1185">Reference proteome</keyword>
<evidence type="ECO:0000259" key="8">
    <source>
        <dbReference type="Pfam" id="PF24779"/>
    </source>
</evidence>
<evidence type="ECO:0000256" key="2">
    <source>
        <dbReference type="ARBA" id="ARBA00022517"/>
    </source>
</evidence>
<dbReference type="Pfam" id="PF24779">
    <property type="entry name" value="UTP23_sensor"/>
    <property type="match status" value="1"/>
</dbReference>
<dbReference type="Gene3D" id="3.40.50.1010">
    <property type="entry name" value="5'-nuclease"/>
    <property type="match status" value="1"/>
</dbReference>
<reference evidence="11" key="1">
    <citation type="submission" date="2016-06" db="UniProtKB">
        <authorList>
            <consortium name="WormBaseParasite"/>
        </authorList>
    </citation>
    <scope>IDENTIFICATION</scope>
</reference>
<evidence type="ECO:0000256" key="7">
    <source>
        <dbReference type="SAM" id="MobiDB-lite"/>
    </source>
</evidence>
<evidence type="ECO:0000256" key="6">
    <source>
        <dbReference type="ARBA" id="ARBA00038503"/>
    </source>
</evidence>
<dbReference type="Pfam" id="PF04900">
    <property type="entry name" value="Fcf1"/>
    <property type="match status" value="1"/>
</dbReference>
<dbReference type="OrthoDB" id="25675at2759"/>
<accession>A0A183TT65</accession>
<dbReference type="EMBL" id="UYSU01048586">
    <property type="protein sequence ID" value="VDM06049.1"/>
    <property type="molecule type" value="Genomic_DNA"/>
</dbReference>
<evidence type="ECO:0000256" key="1">
    <source>
        <dbReference type="ARBA" id="ARBA00004604"/>
    </source>
</evidence>
<evidence type="ECO:0000313" key="11">
    <source>
        <dbReference type="WBParaSite" id="SSLN_0002039501-mRNA-1"/>
    </source>
</evidence>
<evidence type="ECO:0000313" key="9">
    <source>
        <dbReference type="EMBL" id="VDM06049.1"/>
    </source>
</evidence>
<comment type="subcellular location">
    <subcellularLocation>
        <location evidence="1">Nucleus</location>
        <location evidence="1">Nucleolus</location>
    </subcellularLocation>
</comment>
<gene>
    <name evidence="9" type="ORF">SSLN_LOCUS19663</name>
</gene>
<comment type="function">
    <text evidence="5">Involved in rRNA-processing and ribosome biogenesis.</text>
</comment>
<keyword evidence="2" id="KW-0690">Ribosome biogenesis</keyword>
<proteinExistence type="inferred from homology"/>
<dbReference type="InterPro" id="IPR057776">
    <property type="entry name" value="UTP23_sensor"/>
</dbReference>
<dbReference type="AlphaFoldDB" id="A0A183TT65"/>
<dbReference type="SUPFAM" id="SSF88723">
    <property type="entry name" value="PIN domain-like"/>
    <property type="match status" value="1"/>
</dbReference>
<evidence type="ECO:0000256" key="4">
    <source>
        <dbReference type="ARBA" id="ARBA00023242"/>
    </source>
</evidence>
<dbReference type="InterPro" id="IPR006984">
    <property type="entry name" value="Fcf1/UTP23"/>
</dbReference>
<dbReference type="InterPro" id="IPR029060">
    <property type="entry name" value="PIN-like_dom_sf"/>
</dbReference>
<dbReference type="GO" id="GO:0032040">
    <property type="term" value="C:small-subunit processome"/>
    <property type="evidence" value="ECO:0007669"/>
    <property type="project" value="InterPro"/>
</dbReference>